<evidence type="ECO:0000313" key="3">
    <source>
        <dbReference type="Proteomes" id="UP000190857"/>
    </source>
</evidence>
<feature type="domain" description="FAD-binding FR-type" evidence="1">
    <location>
        <begin position="7"/>
        <end position="135"/>
    </location>
</feature>
<dbReference type="STRING" id="123320.SAMN06309945_0401"/>
<proteinExistence type="predicted"/>
<name>A0A1T5IFZ4_9MICO</name>
<evidence type="ECO:0000313" key="2">
    <source>
        <dbReference type="EMBL" id="SKC38059.1"/>
    </source>
</evidence>
<dbReference type="InterPro" id="IPR013113">
    <property type="entry name" value="SIP_FAD-bd"/>
</dbReference>
<dbReference type="InterPro" id="IPR017938">
    <property type="entry name" value="Riboflavin_synthase-like_b-brl"/>
</dbReference>
<dbReference type="Pfam" id="PF04954">
    <property type="entry name" value="SIP"/>
    <property type="match status" value="1"/>
</dbReference>
<dbReference type="InterPro" id="IPR007037">
    <property type="entry name" value="SIP_rossman_dom"/>
</dbReference>
<dbReference type="SUPFAM" id="SSF63380">
    <property type="entry name" value="Riboflavin synthase domain-like"/>
    <property type="match status" value="1"/>
</dbReference>
<dbReference type="AlphaFoldDB" id="A0A1T5IFZ4"/>
<dbReference type="InterPro" id="IPR017927">
    <property type="entry name" value="FAD-bd_FR_type"/>
</dbReference>
<sequence>MTIASPRPPKPQCVLQVQRSEWVSPHLVRVVLGGENFDDFVDNGFADKYVKIVFVKPELGLEPPYDLAELRTTLAPDDRPVTRTYTVRWVDQAARELAIDFVVHGDAGLAGPWAAAAQPGDTLVFAGPGGLFNPDATAEWHLLAGDDSAIPAISAVLEAMPADAVGHAFIEVDTDRDILPLTAPHGIELHWLLRGGVPAGESTALVDAVAALDWSAGRVSVFAHGEREAMKGLRRVFAAHEVPRADLSLSGYWAYGRTEDRFQAEKREPVGVIFDEDAAPTPR</sequence>
<dbReference type="Pfam" id="PF08021">
    <property type="entry name" value="FAD_binding_9"/>
    <property type="match status" value="1"/>
</dbReference>
<evidence type="ECO:0000259" key="1">
    <source>
        <dbReference type="PROSITE" id="PS51384"/>
    </source>
</evidence>
<dbReference type="GO" id="GO:0016491">
    <property type="term" value="F:oxidoreductase activity"/>
    <property type="evidence" value="ECO:0007669"/>
    <property type="project" value="InterPro"/>
</dbReference>
<accession>A0A1T5IFZ4</accession>
<dbReference type="RefSeq" id="WP_079726624.1">
    <property type="nucleotide sequence ID" value="NZ_FUZP01000001.1"/>
</dbReference>
<dbReference type="InterPro" id="IPR039261">
    <property type="entry name" value="FNR_nucleotide-bd"/>
</dbReference>
<dbReference type="Gene3D" id="3.40.50.80">
    <property type="entry name" value="Nucleotide-binding domain of ferredoxin-NADP reductase (FNR) module"/>
    <property type="match status" value="1"/>
</dbReference>
<reference evidence="2 3" key="1">
    <citation type="submission" date="2017-02" db="EMBL/GenBank/DDBJ databases">
        <authorList>
            <person name="Peterson S.W."/>
        </authorList>
    </citation>
    <scope>NUCLEOTIDE SEQUENCE [LARGE SCALE GENOMIC DNA]</scope>
    <source>
        <strain evidence="2 3">VKM Ac-2059</strain>
    </source>
</reference>
<dbReference type="Gene3D" id="2.40.30.10">
    <property type="entry name" value="Translation factors"/>
    <property type="match status" value="1"/>
</dbReference>
<organism evidence="2 3">
    <name type="scientific">Okibacterium fritillariae</name>
    <dbReference type="NCBI Taxonomy" id="123320"/>
    <lineage>
        <taxon>Bacteria</taxon>
        <taxon>Bacillati</taxon>
        <taxon>Actinomycetota</taxon>
        <taxon>Actinomycetes</taxon>
        <taxon>Micrococcales</taxon>
        <taxon>Microbacteriaceae</taxon>
        <taxon>Okibacterium</taxon>
    </lineage>
</organism>
<dbReference type="PROSITE" id="PS51384">
    <property type="entry name" value="FAD_FR"/>
    <property type="match status" value="1"/>
</dbReference>
<dbReference type="PANTHER" id="PTHR30157">
    <property type="entry name" value="FERRIC REDUCTASE, NADPH-DEPENDENT"/>
    <property type="match status" value="1"/>
</dbReference>
<dbReference type="InterPro" id="IPR039374">
    <property type="entry name" value="SIP_fam"/>
</dbReference>
<dbReference type="CDD" id="cd06193">
    <property type="entry name" value="siderophore_interacting"/>
    <property type="match status" value="1"/>
</dbReference>
<protein>
    <submittedName>
        <fullName evidence="2">NADPH-dependent ferric siderophore reductase, contains FAD-binding and SIP domains</fullName>
    </submittedName>
</protein>
<dbReference type="OrthoDB" id="9814826at2"/>
<gene>
    <name evidence="2" type="ORF">SAMN06309945_0401</name>
</gene>
<keyword evidence="3" id="KW-1185">Reference proteome</keyword>
<dbReference type="Proteomes" id="UP000190857">
    <property type="component" value="Unassembled WGS sequence"/>
</dbReference>
<dbReference type="PANTHER" id="PTHR30157:SF0">
    <property type="entry name" value="NADPH-DEPENDENT FERRIC-CHELATE REDUCTASE"/>
    <property type="match status" value="1"/>
</dbReference>
<dbReference type="EMBL" id="FUZP01000001">
    <property type="protein sequence ID" value="SKC38059.1"/>
    <property type="molecule type" value="Genomic_DNA"/>
</dbReference>